<accession>A0ABW9YXQ5</accession>
<evidence type="ECO:0000313" key="2">
    <source>
        <dbReference type="Proteomes" id="UP000818323"/>
    </source>
</evidence>
<name>A0ABW9YXQ5_9HYPH</name>
<dbReference type="RefSeq" id="WP_161725822.1">
    <property type="nucleotide sequence ID" value="NZ_JAAAXI010000025.1"/>
</dbReference>
<keyword evidence="2" id="KW-1185">Reference proteome</keyword>
<gene>
    <name evidence="1" type="ORF">GR303_12470</name>
</gene>
<dbReference type="Proteomes" id="UP000818323">
    <property type="component" value="Unassembled WGS sequence"/>
</dbReference>
<organism evidence="1 2">
    <name type="scientific">Microvirga arsenatis</name>
    <dbReference type="NCBI Taxonomy" id="2692265"/>
    <lineage>
        <taxon>Bacteria</taxon>
        <taxon>Pseudomonadati</taxon>
        <taxon>Pseudomonadota</taxon>
        <taxon>Alphaproteobacteria</taxon>
        <taxon>Hyphomicrobiales</taxon>
        <taxon>Methylobacteriaceae</taxon>
        <taxon>Microvirga</taxon>
    </lineage>
</organism>
<sequence>MTTLYDDALALMSTSSPALQAQSRLAKAAAACLEAALLAEAAVAYASIEYADRRQAEAAIQELMATAEPALEQIAEYTNEEVWRAASDAVQHAIEHLSRTSLDLKPVVLVESMRSFPSTVLAWRLYGDPERAEELVSRNGVTTSLFMPTSLEALAS</sequence>
<protein>
    <submittedName>
        <fullName evidence="1">Uncharacterized protein</fullName>
    </submittedName>
</protein>
<proteinExistence type="predicted"/>
<reference evidence="1 2" key="1">
    <citation type="submission" date="2020-01" db="EMBL/GenBank/DDBJ databases">
        <title>Microvirga sp. nov., an arsenate reduction bacterium isolated from Tibet hotspring sediments.</title>
        <authorList>
            <person name="Yuan C.-G."/>
        </authorList>
    </citation>
    <scope>NUCLEOTIDE SEQUENCE [LARGE SCALE GENOMIC DNA]</scope>
    <source>
        <strain evidence="1 2">SYSU G3D203</strain>
    </source>
</reference>
<dbReference type="EMBL" id="JAAAXJ010000005">
    <property type="protein sequence ID" value="NBJ25164.1"/>
    <property type="molecule type" value="Genomic_DNA"/>
</dbReference>
<comment type="caution">
    <text evidence="1">The sequence shown here is derived from an EMBL/GenBank/DDBJ whole genome shotgun (WGS) entry which is preliminary data.</text>
</comment>
<evidence type="ECO:0000313" key="1">
    <source>
        <dbReference type="EMBL" id="NBJ25164.1"/>
    </source>
</evidence>